<protein>
    <submittedName>
        <fullName evidence="1">Uncharacterized protein</fullName>
    </submittedName>
</protein>
<comment type="caution">
    <text evidence="1">The sequence shown here is derived from an EMBL/GenBank/DDBJ whole genome shotgun (WGS) entry which is preliminary data.</text>
</comment>
<name>A0AAD9VHH6_9HYME</name>
<reference evidence="1" key="1">
    <citation type="submission" date="2021-08" db="EMBL/GenBank/DDBJ databases">
        <authorList>
            <person name="Misof B."/>
            <person name="Oliver O."/>
            <person name="Podsiadlowski L."/>
            <person name="Donath A."/>
            <person name="Peters R."/>
            <person name="Mayer C."/>
            <person name="Rust J."/>
            <person name="Gunkel S."/>
            <person name="Lesny P."/>
            <person name="Martin S."/>
            <person name="Oeyen J.P."/>
            <person name="Petersen M."/>
            <person name="Panagiotis P."/>
            <person name="Wilbrandt J."/>
            <person name="Tanja T."/>
        </authorList>
    </citation>
    <scope>NUCLEOTIDE SEQUENCE</scope>
    <source>
        <strain evidence="1">GBR_01_08_01A</strain>
        <tissue evidence="1">Thorax + abdomen</tissue>
    </source>
</reference>
<dbReference type="EMBL" id="JAIFRP010005028">
    <property type="protein sequence ID" value="KAK2574758.1"/>
    <property type="molecule type" value="Genomic_DNA"/>
</dbReference>
<gene>
    <name evidence="1" type="ORF">KPH14_012961</name>
</gene>
<evidence type="ECO:0000313" key="2">
    <source>
        <dbReference type="Proteomes" id="UP001258017"/>
    </source>
</evidence>
<reference evidence="1" key="2">
    <citation type="journal article" date="2023" name="Commun. Biol.">
        <title>Intrasexual cuticular hydrocarbon dimorphism in a wasp sheds light on hydrocarbon biosynthesis genes in Hymenoptera.</title>
        <authorList>
            <person name="Moris V.C."/>
            <person name="Podsiadlowski L."/>
            <person name="Martin S."/>
            <person name="Oeyen J.P."/>
            <person name="Donath A."/>
            <person name="Petersen M."/>
            <person name="Wilbrandt J."/>
            <person name="Misof B."/>
            <person name="Liedtke D."/>
            <person name="Thamm M."/>
            <person name="Scheiner R."/>
            <person name="Schmitt T."/>
            <person name="Niehuis O."/>
        </authorList>
    </citation>
    <scope>NUCLEOTIDE SEQUENCE</scope>
    <source>
        <strain evidence="1">GBR_01_08_01A</strain>
    </source>
</reference>
<accession>A0AAD9VHH6</accession>
<feature type="non-terminal residue" evidence="1">
    <location>
        <position position="166"/>
    </location>
</feature>
<organism evidence="1 2">
    <name type="scientific">Odynerus spinipes</name>
    <dbReference type="NCBI Taxonomy" id="1348599"/>
    <lineage>
        <taxon>Eukaryota</taxon>
        <taxon>Metazoa</taxon>
        <taxon>Ecdysozoa</taxon>
        <taxon>Arthropoda</taxon>
        <taxon>Hexapoda</taxon>
        <taxon>Insecta</taxon>
        <taxon>Pterygota</taxon>
        <taxon>Neoptera</taxon>
        <taxon>Endopterygota</taxon>
        <taxon>Hymenoptera</taxon>
        <taxon>Apocrita</taxon>
        <taxon>Aculeata</taxon>
        <taxon>Vespoidea</taxon>
        <taxon>Vespidae</taxon>
        <taxon>Eumeninae</taxon>
        <taxon>Odynerus</taxon>
    </lineage>
</organism>
<keyword evidence="2" id="KW-1185">Reference proteome</keyword>
<evidence type="ECO:0000313" key="1">
    <source>
        <dbReference type="EMBL" id="KAK2574758.1"/>
    </source>
</evidence>
<proteinExistence type="predicted"/>
<dbReference type="Proteomes" id="UP001258017">
    <property type="component" value="Unassembled WGS sequence"/>
</dbReference>
<dbReference type="AlphaFoldDB" id="A0AAD9VHH6"/>
<sequence>MNSTTVQPNSPTESYAKMVKQVQYPTKEQAIVLDSMEGFSVQDYTVAVGSLVHPSNIRYVSRISHGRVCIYLSTKELADKVTANKTTINIGPHILEIRPLISRSKRIILSNVCPIIPSNVIEEELSKLHIKPTSQITNIRAAINVPGYAHVLSFRRQMYVQPDDIK</sequence>